<dbReference type="Gene3D" id="3.30.497.10">
    <property type="entry name" value="Antithrombin, subunit I, domain 2"/>
    <property type="match status" value="2"/>
</dbReference>
<dbReference type="AlphaFoldDB" id="A0A5N5TI74"/>
<evidence type="ECO:0000256" key="2">
    <source>
        <dbReference type="ARBA" id="ARBA00022690"/>
    </source>
</evidence>
<dbReference type="InterPro" id="IPR000215">
    <property type="entry name" value="Serpin_fam"/>
</dbReference>
<dbReference type="GO" id="GO:0005615">
    <property type="term" value="C:extracellular space"/>
    <property type="evidence" value="ECO:0007669"/>
    <property type="project" value="InterPro"/>
</dbReference>
<sequence length="283" mass="32094">MIILKPKYKKDLDYFKKIESILETNDLRTLISKMNETNIEVKMPKMKIESEIKLGKNLKLLGINKLFSTDANFDGLTTEPGVFVSDILHKALIEITEEGTVGAAVTVGIISKSISQLGFELNSPALLIIRDNEIGVNLYKKNLIFYYTNFKSIGINNKFDTSTDFGRLSSKQGIVVGNIYHEAVIEVPEARTVAAAASSTVIFLKIVPKASFVLNKPIVLIIRDMKFDINLFFAKILSYKAKNFRILKKKINKKKIQKKRKKFEQSKYQKPFNELHPKSNISV</sequence>
<organism evidence="5 6">
    <name type="scientific">Armadillidium nasatum</name>
    <dbReference type="NCBI Taxonomy" id="96803"/>
    <lineage>
        <taxon>Eukaryota</taxon>
        <taxon>Metazoa</taxon>
        <taxon>Ecdysozoa</taxon>
        <taxon>Arthropoda</taxon>
        <taxon>Crustacea</taxon>
        <taxon>Multicrustacea</taxon>
        <taxon>Malacostraca</taxon>
        <taxon>Eumalacostraca</taxon>
        <taxon>Peracarida</taxon>
        <taxon>Isopoda</taxon>
        <taxon>Oniscidea</taxon>
        <taxon>Crinocheta</taxon>
        <taxon>Armadillidiidae</taxon>
        <taxon>Armadillidium</taxon>
    </lineage>
</organism>
<dbReference type="OrthoDB" id="671595at2759"/>
<dbReference type="Pfam" id="PF00079">
    <property type="entry name" value="Serpin"/>
    <property type="match status" value="2"/>
</dbReference>
<dbReference type="EMBL" id="SEYY01002714">
    <property type="protein sequence ID" value="KAB7504630.1"/>
    <property type="molecule type" value="Genomic_DNA"/>
</dbReference>
<name>A0A5N5TI74_9CRUS</name>
<dbReference type="Proteomes" id="UP000326759">
    <property type="component" value="Unassembled WGS sequence"/>
</dbReference>
<accession>A0A5N5TI74</accession>
<dbReference type="InterPro" id="IPR036186">
    <property type="entry name" value="Serpin_sf"/>
</dbReference>
<evidence type="ECO:0000256" key="3">
    <source>
        <dbReference type="ARBA" id="ARBA00022900"/>
    </source>
</evidence>
<proteinExistence type="inferred from homology"/>
<dbReference type="PANTHER" id="PTHR11461:SF211">
    <property type="entry name" value="GH10112P-RELATED"/>
    <property type="match status" value="1"/>
</dbReference>
<protein>
    <submittedName>
        <fullName evidence="5">Serpin-Z7</fullName>
    </submittedName>
</protein>
<dbReference type="InterPro" id="IPR042178">
    <property type="entry name" value="Serpin_sf_1"/>
</dbReference>
<evidence type="ECO:0000259" key="4">
    <source>
        <dbReference type="Pfam" id="PF00079"/>
    </source>
</evidence>
<keyword evidence="6" id="KW-1185">Reference proteome</keyword>
<dbReference type="InterPro" id="IPR023796">
    <property type="entry name" value="Serpin_dom"/>
</dbReference>
<dbReference type="SUPFAM" id="SSF56574">
    <property type="entry name" value="Serpins"/>
    <property type="match status" value="2"/>
</dbReference>
<keyword evidence="3" id="KW-0722">Serine protease inhibitor</keyword>
<comment type="caution">
    <text evidence="5">The sequence shown here is derived from an EMBL/GenBank/DDBJ whole genome shotgun (WGS) entry which is preliminary data.</text>
</comment>
<feature type="domain" description="Serpin" evidence="4">
    <location>
        <begin position="150"/>
        <end position="237"/>
    </location>
</feature>
<feature type="domain" description="Serpin" evidence="4">
    <location>
        <begin position="1"/>
        <end position="135"/>
    </location>
</feature>
<reference evidence="5 6" key="1">
    <citation type="journal article" date="2019" name="PLoS Biol.">
        <title>Sex chromosomes control vertical transmission of feminizing Wolbachia symbionts in an isopod.</title>
        <authorList>
            <person name="Becking T."/>
            <person name="Chebbi M.A."/>
            <person name="Giraud I."/>
            <person name="Moumen B."/>
            <person name="Laverre T."/>
            <person name="Caubet Y."/>
            <person name="Peccoud J."/>
            <person name="Gilbert C."/>
            <person name="Cordaux R."/>
        </authorList>
    </citation>
    <scope>NUCLEOTIDE SEQUENCE [LARGE SCALE GENOMIC DNA]</scope>
    <source>
        <strain evidence="5">ANa2</strain>
        <tissue evidence="5">Whole body excluding digestive tract and cuticle</tissue>
    </source>
</reference>
<evidence type="ECO:0000313" key="5">
    <source>
        <dbReference type="EMBL" id="KAB7504630.1"/>
    </source>
</evidence>
<gene>
    <name evidence="5" type="primary">PAZ7</name>
    <name evidence="5" type="ORF">Anas_11937</name>
</gene>
<dbReference type="PANTHER" id="PTHR11461">
    <property type="entry name" value="SERINE PROTEASE INHIBITOR, SERPIN"/>
    <property type="match status" value="1"/>
</dbReference>
<evidence type="ECO:0000313" key="6">
    <source>
        <dbReference type="Proteomes" id="UP000326759"/>
    </source>
</evidence>
<keyword evidence="2" id="KW-0646">Protease inhibitor</keyword>
<comment type="similarity">
    <text evidence="1">Belongs to the serpin family.</text>
</comment>
<evidence type="ECO:0000256" key="1">
    <source>
        <dbReference type="ARBA" id="ARBA00009500"/>
    </source>
</evidence>
<dbReference type="GO" id="GO:0004867">
    <property type="term" value="F:serine-type endopeptidase inhibitor activity"/>
    <property type="evidence" value="ECO:0007669"/>
    <property type="project" value="UniProtKB-KW"/>
</dbReference>